<dbReference type="Proteomes" id="UP001295794">
    <property type="component" value="Unassembled WGS sequence"/>
</dbReference>
<protein>
    <submittedName>
        <fullName evidence="1">Uncharacterized protein</fullName>
    </submittedName>
</protein>
<name>A0AAD2HFX7_9AGAR</name>
<evidence type="ECO:0000313" key="2">
    <source>
        <dbReference type="Proteomes" id="UP001295794"/>
    </source>
</evidence>
<sequence>GREGRIRCWARVAILVDLWLGKLSLIKRALGWSKLPILILANASLRTLRLLLAYTMNTSPRIHIVVHGPIGAFAAGV</sequence>
<reference evidence="1" key="1">
    <citation type="submission" date="2023-11" db="EMBL/GenBank/DDBJ databases">
        <authorList>
            <person name="De Vega J J."/>
            <person name="De Vega J J."/>
        </authorList>
    </citation>
    <scope>NUCLEOTIDE SEQUENCE</scope>
</reference>
<accession>A0AAD2HFX7</accession>
<proteinExistence type="predicted"/>
<comment type="caution">
    <text evidence="1">The sequence shown here is derived from an EMBL/GenBank/DDBJ whole genome shotgun (WGS) entry which is preliminary data.</text>
</comment>
<organism evidence="1 2">
    <name type="scientific">Mycena citricolor</name>
    <dbReference type="NCBI Taxonomy" id="2018698"/>
    <lineage>
        <taxon>Eukaryota</taxon>
        <taxon>Fungi</taxon>
        <taxon>Dikarya</taxon>
        <taxon>Basidiomycota</taxon>
        <taxon>Agaricomycotina</taxon>
        <taxon>Agaricomycetes</taxon>
        <taxon>Agaricomycetidae</taxon>
        <taxon>Agaricales</taxon>
        <taxon>Marasmiineae</taxon>
        <taxon>Mycenaceae</taxon>
        <taxon>Mycena</taxon>
    </lineage>
</organism>
<dbReference type="AlphaFoldDB" id="A0AAD2HFX7"/>
<keyword evidence="2" id="KW-1185">Reference proteome</keyword>
<evidence type="ECO:0000313" key="1">
    <source>
        <dbReference type="EMBL" id="CAK5276029.1"/>
    </source>
</evidence>
<feature type="non-terminal residue" evidence="1">
    <location>
        <position position="77"/>
    </location>
</feature>
<dbReference type="EMBL" id="CAVNYO010000405">
    <property type="protein sequence ID" value="CAK5276029.1"/>
    <property type="molecule type" value="Genomic_DNA"/>
</dbReference>
<gene>
    <name evidence="1" type="ORF">MYCIT1_LOCUS24155</name>
</gene>